<feature type="non-terminal residue" evidence="2">
    <location>
        <position position="72"/>
    </location>
</feature>
<organism evidence="2">
    <name type="scientific">termite gut metagenome</name>
    <dbReference type="NCBI Taxonomy" id="433724"/>
    <lineage>
        <taxon>unclassified sequences</taxon>
        <taxon>metagenomes</taxon>
        <taxon>organismal metagenomes</taxon>
    </lineage>
</organism>
<evidence type="ECO:0000313" key="2">
    <source>
        <dbReference type="EMBL" id="KAA6317770.1"/>
    </source>
</evidence>
<dbReference type="AlphaFoldDB" id="A0A5J4Q9R6"/>
<protein>
    <submittedName>
        <fullName evidence="2">Penicillin-binding protein 2</fullName>
    </submittedName>
</protein>
<gene>
    <name evidence="2" type="ORF">EZS27_032124</name>
</gene>
<keyword evidence="1" id="KW-0812">Transmembrane</keyword>
<sequence length="72" mass="8304">MLRYFFVLLIMGLMGIAIVVKACFIMFAERRYWQDIADRFVKENVQVPATRGNIISADGKLIAGSLPEYRIY</sequence>
<comment type="caution">
    <text evidence="2">The sequence shown here is derived from an EMBL/GenBank/DDBJ whole genome shotgun (WGS) entry which is preliminary data.</text>
</comment>
<evidence type="ECO:0000256" key="1">
    <source>
        <dbReference type="SAM" id="Phobius"/>
    </source>
</evidence>
<proteinExistence type="predicted"/>
<keyword evidence="1" id="KW-1133">Transmembrane helix</keyword>
<feature type="transmembrane region" description="Helical" evidence="1">
    <location>
        <begin position="6"/>
        <end position="27"/>
    </location>
</feature>
<dbReference type="EMBL" id="SNRY01004411">
    <property type="protein sequence ID" value="KAA6317770.1"/>
    <property type="molecule type" value="Genomic_DNA"/>
</dbReference>
<reference evidence="2" key="1">
    <citation type="submission" date="2019-03" db="EMBL/GenBank/DDBJ databases">
        <title>Single cell metagenomics reveals metabolic interactions within the superorganism composed of flagellate Streblomastix strix and complex community of Bacteroidetes bacteria on its surface.</title>
        <authorList>
            <person name="Treitli S.C."/>
            <person name="Kolisko M."/>
            <person name="Husnik F."/>
            <person name="Keeling P."/>
            <person name="Hampl V."/>
        </authorList>
    </citation>
    <scope>NUCLEOTIDE SEQUENCE</scope>
    <source>
        <strain evidence="2">STM</strain>
    </source>
</reference>
<name>A0A5J4Q9R6_9ZZZZ</name>
<accession>A0A5J4Q9R6</accession>
<keyword evidence="1" id="KW-0472">Membrane</keyword>